<evidence type="ECO:0000313" key="7">
    <source>
        <dbReference type="EMBL" id="MWZ40455.1"/>
    </source>
</evidence>
<dbReference type="Pfam" id="PF00883">
    <property type="entry name" value="Peptidase_M17"/>
    <property type="match status" value="1"/>
</dbReference>
<dbReference type="Gene3D" id="3.40.220.10">
    <property type="entry name" value="Leucine Aminopeptidase, subunit E, domain 1"/>
    <property type="match status" value="1"/>
</dbReference>
<dbReference type="PANTHER" id="PTHR11963">
    <property type="entry name" value="LEUCINE AMINOPEPTIDASE-RELATED"/>
    <property type="match status" value="1"/>
</dbReference>
<keyword evidence="3" id="KW-0645">Protease</keyword>
<dbReference type="Gene3D" id="3.40.630.10">
    <property type="entry name" value="Zn peptidases"/>
    <property type="match status" value="1"/>
</dbReference>
<dbReference type="Proteomes" id="UP000469081">
    <property type="component" value="Unassembled WGS sequence"/>
</dbReference>
<dbReference type="Pfam" id="PF21337">
    <property type="entry name" value="Peptidase_M17_N_1"/>
    <property type="match status" value="1"/>
</dbReference>
<dbReference type="PANTHER" id="PTHR11963:SF20">
    <property type="entry name" value="PEPTIDASE B"/>
    <property type="match status" value="1"/>
</dbReference>
<gene>
    <name evidence="7" type="ORF">FNC33_07900</name>
</gene>
<evidence type="ECO:0000313" key="8">
    <source>
        <dbReference type="Proteomes" id="UP000469081"/>
    </source>
</evidence>
<dbReference type="GO" id="GO:0030145">
    <property type="term" value="F:manganese ion binding"/>
    <property type="evidence" value="ECO:0007669"/>
    <property type="project" value="InterPro"/>
</dbReference>
<dbReference type="GO" id="GO:0006508">
    <property type="term" value="P:proteolysis"/>
    <property type="evidence" value="ECO:0007669"/>
    <property type="project" value="UniProtKB-KW"/>
</dbReference>
<reference evidence="7 8" key="1">
    <citation type="submission" date="2019-06" db="EMBL/GenBank/DDBJ databases">
        <title>Phylogeography and genetic diversity of Francisella tularensis subsp. holarctica in France (1947-2018).</title>
        <authorList>
            <person name="Kevin M."/>
            <person name="Madani N."/>
            <person name="Maurin M."/>
        </authorList>
    </citation>
    <scope>NUCLEOTIDE SEQUENCE [LARGE SCALE GENOMIC DNA]</scope>
    <source>
        <strain evidence="7 8">ATCC 15482</strain>
    </source>
</reference>
<dbReference type="InterPro" id="IPR000819">
    <property type="entry name" value="Peptidase_M17_C"/>
</dbReference>
<dbReference type="GO" id="GO:0070006">
    <property type="term" value="F:metalloaminopeptidase activity"/>
    <property type="evidence" value="ECO:0007669"/>
    <property type="project" value="InterPro"/>
</dbReference>
<dbReference type="EMBL" id="VJEZ01000011">
    <property type="protein sequence ID" value="MWZ40455.1"/>
    <property type="molecule type" value="Genomic_DNA"/>
</dbReference>
<dbReference type="InterPro" id="IPR048816">
    <property type="entry name" value="Peptidase_M17_N_1"/>
</dbReference>
<keyword evidence="2 7" id="KW-0031">Aminopeptidase</keyword>
<keyword evidence="5" id="KW-0464">Manganese</keyword>
<evidence type="ECO:0000256" key="2">
    <source>
        <dbReference type="ARBA" id="ARBA00022438"/>
    </source>
</evidence>
<evidence type="ECO:0000256" key="5">
    <source>
        <dbReference type="ARBA" id="ARBA00023211"/>
    </source>
</evidence>
<organism evidence="7 8">
    <name type="scientific">Francisella tularensis</name>
    <dbReference type="NCBI Taxonomy" id="263"/>
    <lineage>
        <taxon>Bacteria</taxon>
        <taxon>Pseudomonadati</taxon>
        <taxon>Pseudomonadota</taxon>
        <taxon>Gammaproteobacteria</taxon>
        <taxon>Thiotrichales</taxon>
        <taxon>Francisellaceae</taxon>
        <taxon>Francisella</taxon>
    </lineage>
</organism>
<evidence type="ECO:0000256" key="3">
    <source>
        <dbReference type="ARBA" id="ARBA00022670"/>
    </source>
</evidence>
<dbReference type="InterPro" id="IPR011356">
    <property type="entry name" value="Leucine_aapep/pepB"/>
</dbReference>
<dbReference type="GO" id="GO:0005737">
    <property type="term" value="C:cytoplasm"/>
    <property type="evidence" value="ECO:0007669"/>
    <property type="project" value="InterPro"/>
</dbReference>
<comment type="similarity">
    <text evidence="1">Belongs to the peptidase M17 family.</text>
</comment>
<dbReference type="PRINTS" id="PR00481">
    <property type="entry name" value="LAMNOPPTDASE"/>
</dbReference>
<evidence type="ECO:0000259" key="6">
    <source>
        <dbReference type="PROSITE" id="PS00631"/>
    </source>
</evidence>
<evidence type="ECO:0000256" key="1">
    <source>
        <dbReference type="ARBA" id="ARBA00009528"/>
    </source>
</evidence>
<evidence type="ECO:0000256" key="4">
    <source>
        <dbReference type="ARBA" id="ARBA00022801"/>
    </source>
</evidence>
<dbReference type="CDD" id="cd00433">
    <property type="entry name" value="Peptidase_M17"/>
    <property type="match status" value="1"/>
</dbReference>
<protein>
    <submittedName>
        <fullName evidence="7">Leucyl aminopeptidase family protein</fullName>
    </submittedName>
</protein>
<accession>A0A6I4RW42</accession>
<feature type="domain" description="Cytosol aminopeptidase" evidence="6">
    <location>
        <begin position="316"/>
        <end position="323"/>
    </location>
</feature>
<dbReference type="InterPro" id="IPR043472">
    <property type="entry name" value="Macro_dom-like"/>
</dbReference>
<dbReference type="SUPFAM" id="SSF53187">
    <property type="entry name" value="Zn-dependent exopeptidases"/>
    <property type="match status" value="1"/>
</dbReference>
<proteinExistence type="inferred from homology"/>
<dbReference type="PROSITE" id="PS00631">
    <property type="entry name" value="CYTOSOL_AP"/>
    <property type="match status" value="1"/>
</dbReference>
<dbReference type="AlphaFoldDB" id="A0A6I4RW42"/>
<sequence>MVTIRSRRGAIKMYISTKLECFTQHKQNDSLPIFVINKDNFTNWLSSQDSFLQNFVKQFDEKTKIITVPNNLGNIQKVICLVSEDMFGIANLPNQLAQGNYHIEHTDIADLSLYYIGFALGSYKFEKYKSKTQQSKVKLYLPQQYQHILATIEANYLVRDMITTPAEDMGPADIANVIQQLAKEFNADFEEIVGEELIEQGYMGIYTVGKGSHRAPRLVRLNWGDTAHPTVSIVGKGVAFDTGGLDVKPSSAMQLMHKDMGGSANAIGLAYMIMKHKLPIRLSLVIPTVENAIDAKSYRPSDIIKMKNGTSVQVTNTDAEGRLILAEPLYEEAQKKPQYLIDFSTLTGAARVAVGPEIAAFFCNNDDVASQVYKYAQATQDQVWRLPLADCYRKNLETEFADISHCDLSPFAGAVKAALFMEHFVGIKDAPTWIHFDMMAWNISSTPGKPKGGEMMAVRAMFEMLKDKFPA</sequence>
<name>A0A6I4RW42_FRATU</name>
<comment type="caution">
    <text evidence="7">The sequence shown here is derived from an EMBL/GenBank/DDBJ whole genome shotgun (WGS) entry which is preliminary data.</text>
</comment>
<keyword evidence="4" id="KW-0378">Hydrolase</keyword>